<evidence type="ECO:0000259" key="14">
    <source>
        <dbReference type="PROSITE" id="PS50089"/>
    </source>
</evidence>
<dbReference type="SUPFAM" id="SSF52113">
    <property type="entry name" value="BRCT domain"/>
    <property type="match status" value="1"/>
</dbReference>
<dbReference type="InterPro" id="IPR001357">
    <property type="entry name" value="BRCT_dom"/>
</dbReference>
<gene>
    <name evidence="17" type="ORF">IEQ34_018603</name>
</gene>
<dbReference type="FunFam" id="3.40.50.10190:FF:000006">
    <property type="entry name" value="Breast cancer type 1 susceptibility protein homolog"/>
    <property type="match status" value="1"/>
</dbReference>
<dbReference type="FunFam" id="3.30.40.10:FF:000310">
    <property type="entry name" value="Breast cancer associated RING 1"/>
    <property type="match status" value="1"/>
</dbReference>
<dbReference type="GO" id="GO:0000724">
    <property type="term" value="P:double-strand break repair via homologous recombination"/>
    <property type="evidence" value="ECO:0007669"/>
    <property type="project" value="TreeGrafter"/>
</dbReference>
<name>A0AAV7FNY8_DENCH</name>
<protein>
    <recommendedName>
        <fullName evidence="12">RING-type E3 ubiquitin transferase BRCA1</fullName>
    </recommendedName>
</protein>
<dbReference type="GO" id="GO:0008270">
    <property type="term" value="F:zinc ion binding"/>
    <property type="evidence" value="ECO:0007669"/>
    <property type="project" value="UniProtKB-KW"/>
</dbReference>
<feature type="domain" description="BRCT" evidence="15">
    <location>
        <begin position="385"/>
        <end position="470"/>
    </location>
</feature>
<dbReference type="EMBL" id="JAGFBR010000017">
    <property type="protein sequence ID" value="KAH0451304.1"/>
    <property type="molecule type" value="Genomic_DNA"/>
</dbReference>
<comment type="subcellular location">
    <subcellularLocation>
        <location evidence="2">Chromosome</location>
    </subcellularLocation>
    <subcellularLocation>
        <location evidence="1">Nucleus</location>
    </subcellularLocation>
</comment>
<dbReference type="SMART" id="SM00184">
    <property type="entry name" value="RING"/>
    <property type="match status" value="1"/>
</dbReference>
<dbReference type="GO" id="GO:0004842">
    <property type="term" value="F:ubiquitin-protein transferase activity"/>
    <property type="evidence" value="ECO:0007669"/>
    <property type="project" value="TreeGrafter"/>
</dbReference>
<dbReference type="PANTHER" id="PTHR13763">
    <property type="entry name" value="BREAST CANCER TYPE 1 SUSCEPTIBILITY PROTEIN BRCA1"/>
    <property type="match status" value="1"/>
</dbReference>
<proteinExistence type="predicted"/>
<reference evidence="17 18" key="1">
    <citation type="journal article" date="2021" name="Hortic Res">
        <title>Chromosome-scale assembly of the Dendrobium chrysotoxum genome enhances the understanding of orchid evolution.</title>
        <authorList>
            <person name="Zhang Y."/>
            <person name="Zhang G.Q."/>
            <person name="Zhang D."/>
            <person name="Liu X.D."/>
            <person name="Xu X.Y."/>
            <person name="Sun W.H."/>
            <person name="Yu X."/>
            <person name="Zhu X."/>
            <person name="Wang Z.W."/>
            <person name="Zhao X."/>
            <person name="Zhong W.Y."/>
            <person name="Chen H."/>
            <person name="Yin W.L."/>
            <person name="Huang T."/>
            <person name="Niu S.C."/>
            <person name="Liu Z.J."/>
        </authorList>
    </citation>
    <scope>NUCLEOTIDE SEQUENCE [LARGE SCALE GENOMIC DNA]</scope>
    <source>
        <strain evidence="17">Lindl</strain>
    </source>
</reference>
<keyword evidence="4" id="KW-0479">Metal-binding</keyword>
<dbReference type="GO" id="GO:0005694">
    <property type="term" value="C:chromosome"/>
    <property type="evidence" value="ECO:0007669"/>
    <property type="project" value="UniProtKB-SubCell"/>
</dbReference>
<dbReference type="InterPro" id="IPR034732">
    <property type="entry name" value="EPHD"/>
</dbReference>
<dbReference type="Gene3D" id="3.30.40.10">
    <property type="entry name" value="Zinc/RING finger domain, C3HC4 (zinc finger)"/>
    <property type="match status" value="2"/>
</dbReference>
<keyword evidence="9" id="KW-0234">DNA repair</keyword>
<keyword evidence="5" id="KW-0677">Repeat</keyword>
<dbReference type="Pfam" id="PF00533">
    <property type="entry name" value="BRCT"/>
    <property type="match status" value="1"/>
</dbReference>
<dbReference type="InterPro" id="IPR036420">
    <property type="entry name" value="BRCT_dom_sf"/>
</dbReference>
<accession>A0AAV7FNY8</accession>
<dbReference type="PROSITE" id="PS50089">
    <property type="entry name" value="ZF_RING_2"/>
    <property type="match status" value="1"/>
</dbReference>
<keyword evidence="11" id="KW-0131">Cell cycle</keyword>
<dbReference type="PROSITE" id="PS50172">
    <property type="entry name" value="BRCT"/>
    <property type="match status" value="1"/>
</dbReference>
<evidence type="ECO:0000256" key="7">
    <source>
        <dbReference type="ARBA" id="ARBA00022771"/>
    </source>
</evidence>
<organism evidence="17 18">
    <name type="scientific">Dendrobium chrysotoxum</name>
    <name type="common">Orchid</name>
    <dbReference type="NCBI Taxonomy" id="161865"/>
    <lineage>
        <taxon>Eukaryota</taxon>
        <taxon>Viridiplantae</taxon>
        <taxon>Streptophyta</taxon>
        <taxon>Embryophyta</taxon>
        <taxon>Tracheophyta</taxon>
        <taxon>Spermatophyta</taxon>
        <taxon>Magnoliopsida</taxon>
        <taxon>Liliopsida</taxon>
        <taxon>Asparagales</taxon>
        <taxon>Orchidaceae</taxon>
        <taxon>Epidendroideae</taxon>
        <taxon>Malaxideae</taxon>
        <taxon>Dendrobiinae</taxon>
        <taxon>Dendrobium</taxon>
    </lineage>
</organism>
<keyword evidence="8" id="KW-0862">Zinc</keyword>
<evidence type="ECO:0000256" key="11">
    <source>
        <dbReference type="ARBA" id="ARBA00023306"/>
    </source>
</evidence>
<keyword evidence="7 13" id="KW-0863">Zinc-finger</keyword>
<sequence length="610" mass="68510">MASSESEGISRLLNPFILHLKKMELELNCPTCLNILNQPMLLPCDHILCSSCNGISTNDGYNCPDCRLSYEHKDLRPATHIEKFLNIYKNMSSAISSLQQSSSFDIFDLDVPTPVSCNNNPEKKHTHFTGADSFVDQIQLSPSINNFRDSDSDSWDEKGQLAVKRKFVDMLPEEGPNCGTKHTKLNDSVESKNDQLKNVSMGGNTKADLDGSTIETCIFCHSFRNTEASGEMLHYLNGEQISEDQASQPNVLHVHRKCIDWAPQVYYSGEKVVNLEAELSRSSKIKCCSCGLKGAALGCYVKSCRRSFHVPCAYQILECRWDIENYLVLCPVHASRRLPCDKLKTKKSNSALVEPLVSSDYDTLSIAKRPHAIWMSSSSLSKDWMICGSDLSKEEKVILEKFARLSGVLVTYQWKQHVTHVIAATNEDGACIRTMKYLMAILNGRWVLNMGWIKACLEAEQLVPEENYEITHDTYGCFNGPKSGRIRAMQKSPKLFNRLAFHFSGFFEPSYKCNLKNLAIEAGGQVLSKFQLQNLNSSIPSSVAEEFEKTLIVYSVEPPKDINPLKIDRVLQERLETAEALALKTGIVVRHTVFLNAIAANDLQMLYEKS</sequence>
<dbReference type="GO" id="GO:0005634">
    <property type="term" value="C:nucleus"/>
    <property type="evidence" value="ECO:0007669"/>
    <property type="project" value="UniProtKB-SubCell"/>
</dbReference>
<evidence type="ECO:0000256" key="4">
    <source>
        <dbReference type="ARBA" id="ARBA00022723"/>
    </source>
</evidence>
<evidence type="ECO:0000256" key="3">
    <source>
        <dbReference type="ARBA" id="ARBA00022454"/>
    </source>
</evidence>
<evidence type="ECO:0000256" key="12">
    <source>
        <dbReference type="ARBA" id="ARBA00031556"/>
    </source>
</evidence>
<evidence type="ECO:0000256" key="2">
    <source>
        <dbReference type="ARBA" id="ARBA00004286"/>
    </source>
</evidence>
<evidence type="ECO:0000256" key="8">
    <source>
        <dbReference type="ARBA" id="ARBA00022833"/>
    </source>
</evidence>
<evidence type="ECO:0000256" key="1">
    <source>
        <dbReference type="ARBA" id="ARBA00004123"/>
    </source>
</evidence>
<evidence type="ECO:0000313" key="18">
    <source>
        <dbReference type="Proteomes" id="UP000775213"/>
    </source>
</evidence>
<evidence type="ECO:0000256" key="9">
    <source>
        <dbReference type="ARBA" id="ARBA00023204"/>
    </source>
</evidence>
<dbReference type="Pfam" id="PF00097">
    <property type="entry name" value="zf-C3HC4"/>
    <property type="match status" value="1"/>
</dbReference>
<evidence type="ECO:0000259" key="16">
    <source>
        <dbReference type="PROSITE" id="PS51805"/>
    </source>
</evidence>
<dbReference type="Proteomes" id="UP000775213">
    <property type="component" value="Unassembled WGS sequence"/>
</dbReference>
<feature type="domain" description="RING-type" evidence="14">
    <location>
        <begin position="29"/>
        <end position="67"/>
    </location>
</feature>
<evidence type="ECO:0000256" key="13">
    <source>
        <dbReference type="PROSITE-ProRule" id="PRU00175"/>
    </source>
</evidence>
<dbReference type="Gene3D" id="3.40.50.10190">
    <property type="entry name" value="BRCT domain"/>
    <property type="match status" value="2"/>
</dbReference>
<keyword evidence="3" id="KW-0158">Chromosome</keyword>
<dbReference type="AlphaFoldDB" id="A0AAV7FNY8"/>
<evidence type="ECO:0000256" key="10">
    <source>
        <dbReference type="ARBA" id="ARBA00023242"/>
    </source>
</evidence>
<comment type="caution">
    <text evidence="17">The sequence shown here is derived from an EMBL/GenBank/DDBJ whole genome shotgun (WGS) entry which is preliminary data.</text>
</comment>
<evidence type="ECO:0000313" key="17">
    <source>
        <dbReference type="EMBL" id="KAH0451304.1"/>
    </source>
</evidence>
<dbReference type="InterPro" id="IPR001841">
    <property type="entry name" value="Znf_RING"/>
</dbReference>
<dbReference type="SUPFAM" id="SSF57850">
    <property type="entry name" value="RING/U-box"/>
    <property type="match status" value="1"/>
</dbReference>
<dbReference type="SMART" id="SM00292">
    <property type="entry name" value="BRCT"/>
    <property type="match status" value="2"/>
</dbReference>
<dbReference type="CDD" id="cd17734">
    <property type="entry name" value="BRCT_Bard1_rpt1"/>
    <property type="match status" value="1"/>
</dbReference>
<evidence type="ECO:0000256" key="6">
    <source>
        <dbReference type="ARBA" id="ARBA00022763"/>
    </source>
</evidence>
<dbReference type="GO" id="GO:0045944">
    <property type="term" value="P:positive regulation of transcription by RNA polymerase II"/>
    <property type="evidence" value="ECO:0007669"/>
    <property type="project" value="TreeGrafter"/>
</dbReference>
<keyword evidence="18" id="KW-1185">Reference proteome</keyword>
<dbReference type="PANTHER" id="PTHR13763:SF9">
    <property type="entry name" value="BRCA1-ASSOCIATED RING DOMAIN PROTEIN 1"/>
    <property type="match status" value="1"/>
</dbReference>
<keyword evidence="10" id="KW-0539">Nucleus</keyword>
<evidence type="ECO:0000256" key="5">
    <source>
        <dbReference type="ARBA" id="ARBA00022737"/>
    </source>
</evidence>
<evidence type="ECO:0000259" key="15">
    <source>
        <dbReference type="PROSITE" id="PS50172"/>
    </source>
</evidence>
<dbReference type="Pfam" id="PF13771">
    <property type="entry name" value="zf-HC5HC2H"/>
    <property type="match status" value="1"/>
</dbReference>
<dbReference type="InterPro" id="IPR018957">
    <property type="entry name" value="Znf_C3HC4_RING-type"/>
</dbReference>
<feature type="domain" description="PHD-type" evidence="16">
    <location>
        <begin position="214"/>
        <end position="334"/>
    </location>
</feature>
<keyword evidence="6" id="KW-0227">DNA damage</keyword>
<dbReference type="InterPro" id="IPR031099">
    <property type="entry name" value="BRCA1-associated"/>
</dbReference>
<dbReference type="PROSITE" id="PS51805">
    <property type="entry name" value="EPHD"/>
    <property type="match status" value="1"/>
</dbReference>
<dbReference type="InterPro" id="IPR013083">
    <property type="entry name" value="Znf_RING/FYVE/PHD"/>
</dbReference>